<keyword evidence="1" id="KW-0472">Membrane</keyword>
<keyword evidence="1" id="KW-1133">Transmembrane helix</keyword>
<dbReference type="AlphaFoldDB" id="B6QFK9"/>
<gene>
    <name evidence="3" type="ORF">PMAA_082500</name>
</gene>
<evidence type="ECO:0000259" key="2">
    <source>
        <dbReference type="PROSITE" id="PS50011"/>
    </source>
</evidence>
<dbReference type="PANTHER" id="PTHR44167:SF24">
    <property type="entry name" value="SERINE_THREONINE-PROTEIN KINASE CHK2"/>
    <property type="match status" value="1"/>
</dbReference>
<accession>B6QFK9</accession>
<evidence type="ECO:0000313" key="4">
    <source>
        <dbReference type="Proteomes" id="UP000001294"/>
    </source>
</evidence>
<keyword evidence="3" id="KW-0418">Kinase</keyword>
<dbReference type="GO" id="GO:0005634">
    <property type="term" value="C:nucleus"/>
    <property type="evidence" value="ECO:0007669"/>
    <property type="project" value="TreeGrafter"/>
</dbReference>
<dbReference type="PhylomeDB" id="B6QFK9"/>
<dbReference type="InterPro" id="IPR011009">
    <property type="entry name" value="Kinase-like_dom_sf"/>
</dbReference>
<organism evidence="3 4">
    <name type="scientific">Talaromyces marneffei (strain ATCC 18224 / CBS 334.59 / QM 7333)</name>
    <name type="common">Penicillium marneffei</name>
    <dbReference type="NCBI Taxonomy" id="441960"/>
    <lineage>
        <taxon>Eukaryota</taxon>
        <taxon>Fungi</taxon>
        <taxon>Dikarya</taxon>
        <taxon>Ascomycota</taxon>
        <taxon>Pezizomycotina</taxon>
        <taxon>Eurotiomycetes</taxon>
        <taxon>Eurotiomycetidae</taxon>
        <taxon>Eurotiales</taxon>
        <taxon>Trichocomaceae</taxon>
        <taxon>Talaromyces</taxon>
        <taxon>Talaromyces sect. Talaromyces</taxon>
    </lineage>
</organism>
<feature type="transmembrane region" description="Helical" evidence="1">
    <location>
        <begin position="25"/>
        <end position="44"/>
    </location>
</feature>
<keyword evidence="1" id="KW-0812">Transmembrane</keyword>
<dbReference type="InterPro" id="IPR000719">
    <property type="entry name" value="Prot_kinase_dom"/>
</dbReference>
<dbReference type="SUPFAM" id="SSF56112">
    <property type="entry name" value="Protein kinase-like (PK-like)"/>
    <property type="match status" value="1"/>
</dbReference>
<keyword evidence="4" id="KW-1185">Reference proteome</keyword>
<evidence type="ECO:0000313" key="3">
    <source>
        <dbReference type="EMBL" id="EEA24244.1"/>
    </source>
</evidence>
<dbReference type="PANTHER" id="PTHR44167">
    <property type="entry name" value="OVARIAN-SPECIFIC SERINE/THREONINE-PROTEIN KINASE LOK-RELATED"/>
    <property type="match status" value="1"/>
</dbReference>
<dbReference type="Pfam" id="PF00069">
    <property type="entry name" value="Pkinase"/>
    <property type="match status" value="1"/>
</dbReference>
<dbReference type="Gene3D" id="1.10.510.10">
    <property type="entry name" value="Transferase(Phosphotransferase) domain 1"/>
    <property type="match status" value="1"/>
</dbReference>
<feature type="domain" description="Protein kinase" evidence="2">
    <location>
        <begin position="1"/>
        <end position="148"/>
    </location>
</feature>
<dbReference type="GO" id="GO:0044773">
    <property type="term" value="P:mitotic DNA damage checkpoint signaling"/>
    <property type="evidence" value="ECO:0007669"/>
    <property type="project" value="TreeGrafter"/>
</dbReference>
<reference evidence="4" key="1">
    <citation type="journal article" date="2015" name="Genome Announc.">
        <title>Genome sequence of the AIDS-associated pathogen Penicillium marneffei (ATCC18224) and its near taxonomic relative Talaromyces stipitatus (ATCC10500).</title>
        <authorList>
            <person name="Nierman W.C."/>
            <person name="Fedorova-Abrams N.D."/>
            <person name="Andrianopoulos A."/>
        </authorList>
    </citation>
    <scope>NUCLEOTIDE SEQUENCE [LARGE SCALE GENOMIC DNA]</scope>
    <source>
        <strain evidence="4">ATCC 18224 / CBS 334.59 / QM 7333</strain>
    </source>
</reference>
<keyword evidence="3" id="KW-0808">Transferase</keyword>
<proteinExistence type="predicted"/>
<evidence type="ECO:0000256" key="1">
    <source>
        <dbReference type="SAM" id="Phobius"/>
    </source>
</evidence>
<dbReference type="Proteomes" id="UP000001294">
    <property type="component" value="Unassembled WGS sequence"/>
</dbReference>
<dbReference type="HOGENOM" id="CLU_054430_2_1_1"/>
<dbReference type="GO" id="GO:0004674">
    <property type="term" value="F:protein serine/threonine kinase activity"/>
    <property type="evidence" value="ECO:0007669"/>
    <property type="project" value="TreeGrafter"/>
</dbReference>
<dbReference type="VEuPathDB" id="FungiDB:PMAA_082500"/>
<protein>
    <submittedName>
        <fullName evidence="3">Calcium/calmodulin dependent protein kinase, putative</fullName>
    </submittedName>
</protein>
<dbReference type="GO" id="GO:0005524">
    <property type="term" value="F:ATP binding"/>
    <property type="evidence" value="ECO:0007669"/>
    <property type="project" value="InterPro"/>
</dbReference>
<dbReference type="EMBL" id="DS995901">
    <property type="protein sequence ID" value="EEA24244.1"/>
    <property type="molecule type" value="Genomic_DNA"/>
</dbReference>
<dbReference type="STRING" id="441960.B6QFK9"/>
<sequence>MLAGNDSWRSPEAHFKGELNKPSDIFLFAAVCIYAMLGQVVFGAEEGLSDFEAQGVFPHIVRLRRQVSFWGDREGLNGLITHVSDEEVNSQVLGMLWDDRAVDYHSYRPFSDWPTVTDDNFKDLIRGMTNLDPRKRITAREALQHPWFSGCKIGNIGSYDLQHATSTTV</sequence>
<dbReference type="PROSITE" id="PS50011">
    <property type="entry name" value="PROTEIN_KINASE_DOM"/>
    <property type="match status" value="1"/>
</dbReference>
<dbReference type="OrthoDB" id="4062651at2759"/>
<name>B6QFK9_TALMQ</name>